<dbReference type="GO" id="GO:0000492">
    <property type="term" value="P:box C/D snoRNP assembly"/>
    <property type="evidence" value="ECO:0007669"/>
    <property type="project" value="InterPro"/>
</dbReference>
<organism evidence="2">
    <name type="scientific">Albugo laibachii Nc14</name>
    <dbReference type="NCBI Taxonomy" id="890382"/>
    <lineage>
        <taxon>Eukaryota</taxon>
        <taxon>Sar</taxon>
        <taxon>Stramenopiles</taxon>
        <taxon>Oomycota</taxon>
        <taxon>Peronosporomycetes</taxon>
        <taxon>Albuginales</taxon>
        <taxon>Albuginaceae</taxon>
        <taxon>Albugo</taxon>
    </lineage>
</organism>
<reference evidence="2" key="2">
    <citation type="submission" date="2011-02" db="EMBL/GenBank/DDBJ databases">
        <authorList>
            <person name="MacLean D."/>
        </authorList>
    </citation>
    <scope>NUCLEOTIDE SEQUENCE</scope>
</reference>
<evidence type="ECO:0000256" key="1">
    <source>
        <dbReference type="SAM" id="MobiDB-lite"/>
    </source>
</evidence>
<feature type="region of interest" description="Disordered" evidence="1">
    <location>
        <begin position="89"/>
        <end position="116"/>
    </location>
</feature>
<name>F0W7A4_9STRA</name>
<gene>
    <name evidence="2" type="primary">AlNc14C28G2726</name>
    <name evidence="2" type="ORF">ALNC14_031460</name>
</gene>
<accession>F0W7A4</accession>
<dbReference type="HOGENOM" id="CLU_1725986_0_0_1"/>
<dbReference type="Pfam" id="PF15370">
    <property type="entry name" value="NOPCHAP1"/>
    <property type="match status" value="1"/>
</dbReference>
<feature type="region of interest" description="Disordered" evidence="1">
    <location>
        <begin position="53"/>
        <end position="75"/>
    </location>
</feature>
<dbReference type="EMBL" id="FR824073">
    <property type="protein sequence ID" value="CCA17003.1"/>
    <property type="molecule type" value="Genomic_DNA"/>
</dbReference>
<dbReference type="PANTHER" id="PTHR38489:SF1">
    <property type="entry name" value="HISTONE CHAPERONE DOMAIN-CONTAINING PROTEIN"/>
    <property type="match status" value="1"/>
</dbReference>
<sequence>MNLSKEAKDANSTKTIPKSSCIQLFDKLDAFLPRLQYANEELQQKIASDGAEKYSLDLHDSEQEDGNSDPDAKTKPTVEMNFALGLMANDPHDAECNSSDSDSTDDQESPRITLSVNEDARLPALRVPAVEKQACSQIERSQLIKEIN</sequence>
<dbReference type="AlphaFoldDB" id="F0W7A4"/>
<reference evidence="2" key="1">
    <citation type="journal article" date="2011" name="PLoS Biol.">
        <title>Gene gain and loss during evolution of obligate parasitism in the white rust pathogen of Arabidopsis thaliana.</title>
        <authorList>
            <person name="Kemen E."/>
            <person name="Gardiner A."/>
            <person name="Schultz-Larsen T."/>
            <person name="Kemen A.C."/>
            <person name="Balmuth A.L."/>
            <person name="Robert-Seilaniantz A."/>
            <person name="Bailey K."/>
            <person name="Holub E."/>
            <person name="Studholme D.J."/>
            <person name="Maclean D."/>
            <person name="Jones J.D."/>
        </authorList>
    </citation>
    <scope>NUCLEOTIDE SEQUENCE</scope>
</reference>
<protein>
    <submittedName>
        <fullName evidence="2">AlNc14C28G2726 protein</fullName>
    </submittedName>
</protein>
<evidence type="ECO:0000313" key="2">
    <source>
        <dbReference type="EMBL" id="CCA17003.1"/>
    </source>
</evidence>
<dbReference type="InterPro" id="IPR027921">
    <property type="entry name" value="NOPCHAP1"/>
</dbReference>
<dbReference type="PANTHER" id="PTHR38489">
    <property type="entry name" value="HISTONE CHAPERONE DOMAIN-CONTAINING PROTEIN"/>
    <property type="match status" value="1"/>
</dbReference>
<proteinExistence type="predicted"/>